<dbReference type="SUPFAM" id="SSF54197">
    <property type="entry name" value="HIT-like"/>
    <property type="match status" value="1"/>
</dbReference>
<dbReference type="GO" id="GO:0003824">
    <property type="term" value="F:catalytic activity"/>
    <property type="evidence" value="ECO:0007669"/>
    <property type="project" value="InterPro"/>
</dbReference>
<evidence type="ECO:0000313" key="4">
    <source>
        <dbReference type="EMBL" id="PIY90981.1"/>
    </source>
</evidence>
<proteinExistence type="predicted"/>
<feature type="domain" description="HIT" evidence="3">
    <location>
        <begin position="4"/>
        <end position="109"/>
    </location>
</feature>
<reference evidence="5" key="1">
    <citation type="submission" date="2017-09" db="EMBL/GenBank/DDBJ databases">
        <title>Depth-based differentiation of microbial function through sediment-hosted aquifers and enrichment of novel symbionts in the deep terrestrial subsurface.</title>
        <authorList>
            <person name="Probst A.J."/>
            <person name="Ladd B."/>
            <person name="Jarett J.K."/>
            <person name="Geller-Mcgrath D.E."/>
            <person name="Sieber C.M.K."/>
            <person name="Emerson J.B."/>
            <person name="Anantharaman K."/>
            <person name="Thomas B.C."/>
            <person name="Malmstrom R."/>
            <person name="Stieglmeier M."/>
            <person name="Klingl A."/>
            <person name="Woyke T."/>
            <person name="Ryan C.M."/>
            <person name="Banfield J.F."/>
        </authorList>
    </citation>
    <scope>NUCLEOTIDE SEQUENCE [LARGE SCALE GENOMIC DNA]</scope>
</reference>
<organism evidence="4 5">
    <name type="scientific">Candidatus Nealsonbacteria bacterium CG_4_10_14_0_8_um_filter_35_10</name>
    <dbReference type="NCBI Taxonomy" id="1974683"/>
    <lineage>
        <taxon>Bacteria</taxon>
        <taxon>Candidatus Nealsoniibacteriota</taxon>
    </lineage>
</organism>
<dbReference type="Proteomes" id="UP000230055">
    <property type="component" value="Unassembled WGS sequence"/>
</dbReference>
<name>A0A2M7R867_9BACT</name>
<dbReference type="PANTHER" id="PTHR23089">
    <property type="entry name" value="HISTIDINE TRIAD HIT PROTEIN"/>
    <property type="match status" value="1"/>
</dbReference>
<comment type="caution">
    <text evidence="4">The sequence shown here is derived from an EMBL/GenBank/DDBJ whole genome shotgun (WGS) entry which is preliminary data.</text>
</comment>
<dbReference type="EMBL" id="PFLX01000015">
    <property type="protein sequence ID" value="PIY90981.1"/>
    <property type="molecule type" value="Genomic_DNA"/>
</dbReference>
<evidence type="ECO:0000256" key="2">
    <source>
        <dbReference type="PROSITE-ProRule" id="PRU00464"/>
    </source>
</evidence>
<dbReference type="InterPro" id="IPR036265">
    <property type="entry name" value="HIT-like_sf"/>
</dbReference>
<dbReference type="PROSITE" id="PS51084">
    <property type="entry name" value="HIT_2"/>
    <property type="match status" value="1"/>
</dbReference>
<dbReference type="PRINTS" id="PR00332">
    <property type="entry name" value="HISTRIAD"/>
</dbReference>
<protein>
    <submittedName>
        <fullName evidence="4">Histidine triad nucleotide-binding protein</fullName>
    </submittedName>
</protein>
<feature type="active site" description="Tele-AMP-histidine intermediate" evidence="1">
    <location>
        <position position="98"/>
    </location>
</feature>
<gene>
    <name evidence="4" type="ORF">COY72_00610</name>
</gene>
<evidence type="ECO:0000256" key="1">
    <source>
        <dbReference type="PIRSR" id="PIRSR601310-1"/>
    </source>
</evidence>
<evidence type="ECO:0000259" key="3">
    <source>
        <dbReference type="PROSITE" id="PS51084"/>
    </source>
</evidence>
<dbReference type="AlphaFoldDB" id="A0A2M7R867"/>
<accession>A0A2M7R867</accession>
<dbReference type="InterPro" id="IPR001310">
    <property type="entry name" value="Histidine_triad_HIT"/>
</dbReference>
<sequence length="112" mass="13168">MECLFCKIAKKEIQSDILHEDKEILVFRNIEPEAPVHLLFIPKRHIEWQDEFDEKDLQLLAKLISLAKRIAIQEKVNEAYKLIFNVGKTGHISHIHLHLLGGWKEKIPMHNI</sequence>
<evidence type="ECO:0000313" key="5">
    <source>
        <dbReference type="Proteomes" id="UP000230055"/>
    </source>
</evidence>
<feature type="short sequence motif" description="Histidine triad motif" evidence="2">
    <location>
        <begin position="94"/>
        <end position="98"/>
    </location>
</feature>
<dbReference type="InterPro" id="IPR011146">
    <property type="entry name" value="HIT-like"/>
</dbReference>
<dbReference type="Gene3D" id="3.30.428.10">
    <property type="entry name" value="HIT-like"/>
    <property type="match status" value="1"/>
</dbReference>
<dbReference type="Pfam" id="PF11969">
    <property type="entry name" value="DcpS_C"/>
    <property type="match status" value="1"/>
</dbReference>